<comment type="caution">
    <text evidence="1">The sequence shown here is derived from an EMBL/GenBank/DDBJ whole genome shotgun (WGS) entry which is preliminary data.</text>
</comment>
<sequence>MEARSTDRKVFTITHQDNSIGQICYKNYFYVRAEIIISESNKYEIKPKGAFGTSLSVIDMANKNEVALLAMTWSGEIHISFKNQKEYVIKLNNFFSNQFFLENPQGDKLILIKSKFNWEKFHYH</sequence>
<accession>A0A4R3VVH2</accession>
<dbReference type="RefSeq" id="WP_132777856.1">
    <property type="nucleotide sequence ID" value="NZ_SMBZ01000023.1"/>
</dbReference>
<protein>
    <submittedName>
        <fullName evidence="1">Uncharacterized protein</fullName>
    </submittedName>
</protein>
<keyword evidence="2" id="KW-1185">Reference proteome</keyword>
<gene>
    <name evidence="1" type="ORF">EDC17_102333</name>
</gene>
<dbReference type="EMBL" id="SMBZ01000023">
    <property type="protein sequence ID" value="TCV12581.1"/>
    <property type="molecule type" value="Genomic_DNA"/>
</dbReference>
<evidence type="ECO:0000313" key="2">
    <source>
        <dbReference type="Proteomes" id="UP000295197"/>
    </source>
</evidence>
<evidence type="ECO:0000313" key="1">
    <source>
        <dbReference type="EMBL" id="TCV12581.1"/>
    </source>
</evidence>
<organism evidence="1 2">
    <name type="scientific">Sphingobacterium alimentarium</name>
    <dbReference type="NCBI Taxonomy" id="797292"/>
    <lineage>
        <taxon>Bacteria</taxon>
        <taxon>Pseudomonadati</taxon>
        <taxon>Bacteroidota</taxon>
        <taxon>Sphingobacteriia</taxon>
        <taxon>Sphingobacteriales</taxon>
        <taxon>Sphingobacteriaceae</taxon>
        <taxon>Sphingobacterium</taxon>
    </lineage>
</organism>
<dbReference type="Proteomes" id="UP000295197">
    <property type="component" value="Unassembled WGS sequence"/>
</dbReference>
<reference evidence="1 2" key="1">
    <citation type="submission" date="2019-03" db="EMBL/GenBank/DDBJ databases">
        <title>Genomic Encyclopedia of Type Strains, Phase IV (KMG-IV): sequencing the most valuable type-strain genomes for metagenomic binning, comparative biology and taxonomic classification.</title>
        <authorList>
            <person name="Goeker M."/>
        </authorList>
    </citation>
    <scope>NUCLEOTIDE SEQUENCE [LARGE SCALE GENOMIC DNA]</scope>
    <source>
        <strain evidence="1 2">DSM 22362</strain>
    </source>
</reference>
<dbReference type="OrthoDB" id="948713at2"/>
<name>A0A4R3VVH2_9SPHI</name>
<proteinExistence type="predicted"/>
<dbReference type="AlphaFoldDB" id="A0A4R3VVH2"/>